<feature type="chain" id="PRO_5035608757" description="Superoxide dismutase copper/zinc binding domain-containing protein" evidence="1">
    <location>
        <begin position="23"/>
        <end position="175"/>
    </location>
</feature>
<dbReference type="EMBL" id="CAJNOL010006284">
    <property type="protein sequence ID" value="CAF1616241.1"/>
    <property type="molecule type" value="Genomic_DNA"/>
</dbReference>
<dbReference type="Proteomes" id="UP000663870">
    <property type="component" value="Unassembled WGS sequence"/>
</dbReference>
<dbReference type="CDD" id="cd00305">
    <property type="entry name" value="Cu-Zn_Superoxide_Dismutase"/>
    <property type="match status" value="1"/>
</dbReference>
<dbReference type="Pfam" id="PF00080">
    <property type="entry name" value="Sod_Cu"/>
    <property type="match status" value="1"/>
</dbReference>
<evidence type="ECO:0000256" key="1">
    <source>
        <dbReference type="SAM" id="SignalP"/>
    </source>
</evidence>
<dbReference type="GO" id="GO:0006801">
    <property type="term" value="P:superoxide metabolic process"/>
    <property type="evidence" value="ECO:0007669"/>
    <property type="project" value="InterPro"/>
</dbReference>
<dbReference type="Gene3D" id="2.60.40.200">
    <property type="entry name" value="Superoxide dismutase, copper/zinc binding domain"/>
    <property type="match status" value="1"/>
</dbReference>
<keyword evidence="5" id="KW-1185">Reference proteome</keyword>
<evidence type="ECO:0000313" key="5">
    <source>
        <dbReference type="Proteomes" id="UP000663870"/>
    </source>
</evidence>
<evidence type="ECO:0000313" key="4">
    <source>
        <dbReference type="EMBL" id="CAF1616241.1"/>
    </source>
</evidence>
<dbReference type="InterPro" id="IPR001424">
    <property type="entry name" value="SOD_Cu_Zn_dom"/>
</dbReference>
<evidence type="ECO:0000313" key="3">
    <source>
        <dbReference type="EMBL" id="CAF1381288.1"/>
    </source>
</evidence>
<dbReference type="Proteomes" id="UP000663854">
    <property type="component" value="Unassembled WGS sequence"/>
</dbReference>
<accession>A0A816BX86</accession>
<dbReference type="InterPro" id="IPR036423">
    <property type="entry name" value="SOD-like_Cu/Zn_dom_sf"/>
</dbReference>
<dbReference type="InterPro" id="IPR024134">
    <property type="entry name" value="SOD_Cu/Zn_/chaperone"/>
</dbReference>
<evidence type="ECO:0000259" key="2">
    <source>
        <dbReference type="Pfam" id="PF00080"/>
    </source>
</evidence>
<dbReference type="EMBL" id="CAJNOH010004825">
    <property type="protein sequence ID" value="CAF1381288.1"/>
    <property type="molecule type" value="Genomic_DNA"/>
</dbReference>
<dbReference type="PANTHER" id="PTHR10003">
    <property type="entry name" value="SUPEROXIDE DISMUTASE CU-ZN -RELATED"/>
    <property type="match status" value="1"/>
</dbReference>
<proteinExistence type="predicted"/>
<dbReference type="SUPFAM" id="SSF49329">
    <property type="entry name" value="Cu,Zn superoxide dismutase-like"/>
    <property type="match status" value="1"/>
</dbReference>
<keyword evidence="1" id="KW-0732">Signal</keyword>
<organism evidence="4 5">
    <name type="scientific">Rotaria sordida</name>
    <dbReference type="NCBI Taxonomy" id="392033"/>
    <lineage>
        <taxon>Eukaryota</taxon>
        <taxon>Metazoa</taxon>
        <taxon>Spiralia</taxon>
        <taxon>Gnathifera</taxon>
        <taxon>Rotifera</taxon>
        <taxon>Eurotatoria</taxon>
        <taxon>Bdelloidea</taxon>
        <taxon>Philodinida</taxon>
        <taxon>Philodinidae</taxon>
        <taxon>Rotaria</taxon>
    </lineage>
</organism>
<dbReference type="GO" id="GO:0005507">
    <property type="term" value="F:copper ion binding"/>
    <property type="evidence" value="ECO:0007669"/>
    <property type="project" value="InterPro"/>
</dbReference>
<reference evidence="4" key="1">
    <citation type="submission" date="2021-02" db="EMBL/GenBank/DDBJ databases">
        <authorList>
            <person name="Nowell W R."/>
        </authorList>
    </citation>
    <scope>NUCLEOTIDE SEQUENCE</scope>
</reference>
<comment type="caution">
    <text evidence="4">The sequence shown here is derived from an EMBL/GenBank/DDBJ whole genome shotgun (WGS) entry which is preliminary data.</text>
</comment>
<sequence>MRFVSLYYVLSVIIFFIDVSSSFEMKTWVARADLHADSSSLPAGTLIFTQADFLGSPVRVTGTLINLIPNTKYHGFHVHMFGLPNGEWNCSKAGDHWNPYSTIHGDRYDSIERRHVGDLGNIWSDQFGSAIIDFEDSIIQLHTTSSSSILDKSIVVHKDEDDLGRGMYSDSKITG</sequence>
<name>A0A816BX86_9BILA</name>
<gene>
    <name evidence="4" type="ORF">JXQ802_LOCUS50017</name>
    <name evidence="3" type="ORF">PYM288_LOCUS33866</name>
</gene>
<feature type="signal peptide" evidence="1">
    <location>
        <begin position="1"/>
        <end position="22"/>
    </location>
</feature>
<protein>
    <recommendedName>
        <fullName evidence="2">Superoxide dismutase copper/zinc binding domain-containing protein</fullName>
    </recommendedName>
</protein>
<feature type="domain" description="Superoxide dismutase copper/zinc binding" evidence="2">
    <location>
        <begin position="44"/>
        <end position="169"/>
    </location>
</feature>
<dbReference type="AlphaFoldDB" id="A0A816BX86"/>